<feature type="binding site" evidence="7">
    <location>
        <position position="31"/>
    </location>
    <ligand>
        <name>Ca(2+)</name>
        <dbReference type="ChEBI" id="CHEBI:29108"/>
    </ligand>
</feature>
<comment type="cofactor">
    <cofactor evidence="8">
        <name>Zn(2+)</name>
        <dbReference type="ChEBI" id="CHEBI:29105"/>
    </cofactor>
</comment>
<keyword evidence="12" id="KW-1185">Reference proteome</keyword>
<keyword evidence="5 9" id="KW-1133">Transmembrane helix</keyword>
<dbReference type="GO" id="GO:0046513">
    <property type="term" value="P:ceramide biosynthetic process"/>
    <property type="evidence" value="ECO:0007669"/>
    <property type="project" value="TreeGrafter"/>
</dbReference>
<evidence type="ECO:0000313" key="11">
    <source>
        <dbReference type="EMBL" id="KAF5101354.1"/>
    </source>
</evidence>
<dbReference type="Proteomes" id="UP000242525">
    <property type="component" value="Unassembled WGS sequence"/>
</dbReference>
<evidence type="ECO:0000256" key="5">
    <source>
        <dbReference type="ARBA" id="ARBA00022989"/>
    </source>
</evidence>
<evidence type="ECO:0000256" key="3">
    <source>
        <dbReference type="ARBA" id="ARBA00022692"/>
    </source>
</evidence>
<dbReference type="OrthoDB" id="187171at2759"/>
<keyword evidence="6 9" id="KW-0472">Membrane</keyword>
<feature type="binding site" evidence="7">
    <location>
        <position position="27"/>
    </location>
    <ligand>
        <name>Ca(2+)</name>
        <dbReference type="ChEBI" id="CHEBI:29108"/>
    </ligand>
</feature>
<dbReference type="GO" id="GO:0005789">
    <property type="term" value="C:endoplasmic reticulum membrane"/>
    <property type="evidence" value="ECO:0007669"/>
    <property type="project" value="TreeGrafter"/>
</dbReference>
<keyword evidence="7" id="KW-0106">Calcium</keyword>
<dbReference type="Proteomes" id="UP000750522">
    <property type="component" value="Unassembled WGS sequence"/>
</dbReference>
<evidence type="ECO:0000256" key="2">
    <source>
        <dbReference type="ARBA" id="ARBA00009780"/>
    </source>
</evidence>
<feature type="binding site" evidence="7">
    <location>
        <position position="40"/>
    </location>
    <ligand>
        <name>Ca(2+)</name>
        <dbReference type="ChEBI" id="CHEBI:29108"/>
    </ligand>
</feature>
<name>A0A0J9YHF1_GEOCN</name>
<dbReference type="EMBL" id="CCBN010000001">
    <property type="protein sequence ID" value="CDO51265.1"/>
    <property type="molecule type" value="Genomic_DNA"/>
</dbReference>
<keyword evidence="8" id="KW-0862">Zinc</keyword>
<dbReference type="GO" id="GO:0046872">
    <property type="term" value="F:metal ion binding"/>
    <property type="evidence" value="ECO:0007669"/>
    <property type="project" value="UniProtKB-KW"/>
</dbReference>
<reference evidence="11" key="2">
    <citation type="journal article" date="2020" name="Front. Microbiol.">
        <title>Phenotypic and Genetic Characterization of the Cheese Ripening Yeast Geotrichum candidum.</title>
        <authorList>
            <person name="Perkins V."/>
            <person name="Vignola S."/>
            <person name="Lessard M.H."/>
            <person name="Plante P.L."/>
            <person name="Corbeil J."/>
            <person name="Dugat-Bony E."/>
            <person name="Frenette M."/>
            <person name="Labrie S."/>
        </authorList>
    </citation>
    <scope>NUCLEOTIDE SEQUENCE</scope>
    <source>
        <strain evidence="11">LMA-70</strain>
    </source>
</reference>
<dbReference type="GO" id="GO:0016811">
    <property type="term" value="F:hydrolase activity, acting on carbon-nitrogen (but not peptide) bonds, in linear amides"/>
    <property type="evidence" value="ECO:0007669"/>
    <property type="project" value="InterPro"/>
</dbReference>
<dbReference type="InterPro" id="IPR008901">
    <property type="entry name" value="ACER"/>
</dbReference>
<gene>
    <name evidence="10" type="ORF">BN980_GECA01s03519g</name>
    <name evidence="11" type="ORF">DV451_002229</name>
</gene>
<dbReference type="EMBL" id="QQZK01000038">
    <property type="protein sequence ID" value="KAF5101354.1"/>
    <property type="molecule type" value="Genomic_DNA"/>
</dbReference>
<evidence type="ECO:0000313" key="12">
    <source>
        <dbReference type="Proteomes" id="UP000242525"/>
    </source>
</evidence>
<dbReference type="Pfam" id="PF05875">
    <property type="entry name" value="Ceramidase"/>
    <property type="match status" value="1"/>
</dbReference>
<evidence type="ECO:0000256" key="7">
    <source>
        <dbReference type="PIRSR" id="PIRSR608901-1"/>
    </source>
</evidence>
<keyword evidence="7" id="KW-0479">Metal-binding</keyword>
<evidence type="ECO:0000256" key="1">
    <source>
        <dbReference type="ARBA" id="ARBA00004141"/>
    </source>
</evidence>
<dbReference type="GO" id="GO:0046514">
    <property type="term" value="P:ceramide catabolic process"/>
    <property type="evidence" value="ECO:0007669"/>
    <property type="project" value="TreeGrafter"/>
</dbReference>
<feature type="binding site" evidence="8">
    <location>
        <position position="229"/>
    </location>
    <ligand>
        <name>Zn(2+)</name>
        <dbReference type="ChEBI" id="CHEBI:29105"/>
        <note>catalytic</note>
    </ligand>
</feature>
<organism evidence="10 12">
    <name type="scientific">Geotrichum candidum</name>
    <name type="common">Oospora lactis</name>
    <name type="synonym">Dipodascus geotrichum</name>
    <dbReference type="NCBI Taxonomy" id="1173061"/>
    <lineage>
        <taxon>Eukaryota</taxon>
        <taxon>Fungi</taxon>
        <taxon>Dikarya</taxon>
        <taxon>Ascomycota</taxon>
        <taxon>Saccharomycotina</taxon>
        <taxon>Dipodascomycetes</taxon>
        <taxon>Dipodascales</taxon>
        <taxon>Dipodascaceae</taxon>
        <taxon>Geotrichum</taxon>
    </lineage>
</organism>
<feature type="binding site" evidence="7">
    <location>
        <position position="26"/>
    </location>
    <ligand>
        <name>Ca(2+)</name>
        <dbReference type="ChEBI" id="CHEBI:29108"/>
    </ligand>
</feature>
<keyword evidence="4" id="KW-0378">Hydrolase</keyword>
<comment type="caution">
    <text evidence="10">The sequence shown here is derived from an EMBL/GenBank/DDBJ whole genome shotgun (WGS) entry which is preliminary data.</text>
</comment>
<dbReference type="AlphaFoldDB" id="A0A0J9YHF1"/>
<feature type="transmembrane region" description="Helical" evidence="9">
    <location>
        <begin position="45"/>
        <end position="63"/>
    </location>
</feature>
<feature type="transmembrane region" description="Helical" evidence="9">
    <location>
        <begin position="190"/>
        <end position="211"/>
    </location>
</feature>
<feature type="transmembrane region" description="Helical" evidence="9">
    <location>
        <begin position="151"/>
        <end position="169"/>
    </location>
</feature>
<dbReference type="STRING" id="1173061.A0A0J9YHF1"/>
<proteinExistence type="inferred from homology"/>
<feature type="transmembrane region" description="Helical" evidence="9">
    <location>
        <begin position="231"/>
        <end position="250"/>
    </location>
</feature>
<comment type="subcellular location">
    <subcellularLocation>
        <location evidence="1">Membrane</location>
        <topology evidence="1">Multi-pass membrane protein</topology>
    </subcellularLocation>
</comment>
<feature type="binding site" evidence="8">
    <location>
        <position position="233"/>
    </location>
    <ligand>
        <name>Zn(2+)</name>
        <dbReference type="ChEBI" id="CHEBI:29105"/>
        <note>catalytic</note>
    </ligand>
</feature>
<evidence type="ECO:0000256" key="9">
    <source>
        <dbReference type="SAM" id="Phobius"/>
    </source>
</evidence>
<dbReference type="PANTHER" id="PTHR46187:SF3">
    <property type="entry name" value="ALKALINE CERAMIDASE 3"/>
    <property type="match status" value="1"/>
</dbReference>
<evidence type="ECO:0000313" key="10">
    <source>
        <dbReference type="EMBL" id="CDO51265.1"/>
    </source>
</evidence>
<evidence type="ECO:0000256" key="8">
    <source>
        <dbReference type="PIRSR" id="PIRSR608901-2"/>
    </source>
</evidence>
<sequence>MVFLWGRPYPDAPVSGFWGTPTSTIDWCEENYVVTHYIAELVNTTTNSAFIALATYAFFNALYNRHGQRFLLVCAGFITVGIGSWMFHMSLLYEYQLLDELPMIYATCVPYWVVFSHGKSRADSTKVGLQISAAALTLTAVYLQFRDPTIHQVAYAVLNAVVLFKSMSLKNAYVKDEKALADFRKLLIRGLTYIALGYLCWNTDINFCSMYRGARRAVGMPYGFLLEGHGWWHFGTGLGVYHYIVYLEYLRAFLCHREHEYELKWSWKIIPHLDLKPEYRVPQVDAATKKQH</sequence>
<feature type="binding site" evidence="8">
    <location>
        <position position="88"/>
    </location>
    <ligand>
        <name>Zn(2+)</name>
        <dbReference type="ChEBI" id="CHEBI:29105"/>
        <note>catalytic</note>
    </ligand>
</feature>
<evidence type="ECO:0000256" key="6">
    <source>
        <dbReference type="ARBA" id="ARBA00023136"/>
    </source>
</evidence>
<reference evidence="11" key="3">
    <citation type="submission" date="2020-01" db="EMBL/GenBank/DDBJ databases">
        <authorList>
            <person name="Perkins V."/>
            <person name="Lessard M.-H."/>
            <person name="Dugat-Bony E."/>
            <person name="Frenette M."/>
            <person name="Labrie S."/>
        </authorList>
    </citation>
    <scope>NUCLEOTIDE SEQUENCE</scope>
    <source>
        <strain evidence="11">LMA-70</strain>
    </source>
</reference>
<dbReference type="PANTHER" id="PTHR46187">
    <property type="entry name" value="ALKALINE CERAMIDASE 3"/>
    <property type="match status" value="1"/>
</dbReference>
<keyword evidence="3 9" id="KW-0812">Transmembrane</keyword>
<feature type="binding site" evidence="7">
    <location>
        <position position="29"/>
    </location>
    <ligand>
        <name>Ca(2+)</name>
        <dbReference type="ChEBI" id="CHEBI:29108"/>
    </ligand>
</feature>
<accession>A0A0J9YHF1</accession>
<comment type="similarity">
    <text evidence="2">Belongs to the alkaline ceramidase family.</text>
</comment>
<protein>
    <submittedName>
        <fullName evidence="10">Similar to Saccharomyces cerevisiae YPL087W YDC1 Alkaline dihydroceramidase</fullName>
    </submittedName>
</protein>
<reference evidence="10 12" key="1">
    <citation type="submission" date="2014-03" db="EMBL/GenBank/DDBJ databases">
        <authorList>
            <person name="Casaregola S."/>
        </authorList>
    </citation>
    <scope>NUCLEOTIDE SEQUENCE [LARGE SCALE GENOMIC DNA]</scope>
    <source>
        <strain evidence="10 12">CLIB 918</strain>
    </source>
</reference>
<feature type="transmembrane region" description="Helical" evidence="9">
    <location>
        <begin position="70"/>
        <end position="91"/>
    </location>
</feature>
<evidence type="ECO:0000256" key="4">
    <source>
        <dbReference type="ARBA" id="ARBA00022801"/>
    </source>
</evidence>